<sequence>MATIPPPTKKILGTVVFLAGLVGAAIGVYALDVEVAIAWLVVATLSGFYLLKLRAEARGRLDRPSS</sequence>
<gene>
    <name evidence="2" type="ORF">GCM10023094_20470</name>
</gene>
<reference evidence="3" key="1">
    <citation type="journal article" date="2019" name="Int. J. Syst. Evol. Microbiol.">
        <title>The Global Catalogue of Microorganisms (GCM) 10K type strain sequencing project: providing services to taxonomists for standard genome sequencing and annotation.</title>
        <authorList>
            <consortium name="The Broad Institute Genomics Platform"/>
            <consortium name="The Broad Institute Genome Sequencing Center for Infectious Disease"/>
            <person name="Wu L."/>
            <person name="Ma J."/>
        </authorList>
    </citation>
    <scope>NUCLEOTIDE SEQUENCE [LARGE SCALE GENOMIC DNA]</scope>
    <source>
        <strain evidence="3">JCM 32206</strain>
    </source>
</reference>
<organism evidence="2 3">
    <name type="scientific">Rhodococcus olei</name>
    <dbReference type="NCBI Taxonomy" id="2161675"/>
    <lineage>
        <taxon>Bacteria</taxon>
        <taxon>Bacillati</taxon>
        <taxon>Actinomycetota</taxon>
        <taxon>Actinomycetes</taxon>
        <taxon>Mycobacteriales</taxon>
        <taxon>Nocardiaceae</taxon>
        <taxon>Rhodococcus</taxon>
    </lineage>
</organism>
<keyword evidence="1" id="KW-1133">Transmembrane helix</keyword>
<dbReference type="Proteomes" id="UP001501183">
    <property type="component" value="Unassembled WGS sequence"/>
</dbReference>
<proteinExistence type="predicted"/>
<evidence type="ECO:0000313" key="3">
    <source>
        <dbReference type="Proteomes" id="UP001501183"/>
    </source>
</evidence>
<accession>A0ABP8P1N8</accession>
<dbReference type="RefSeq" id="WP_345344348.1">
    <property type="nucleotide sequence ID" value="NZ_BAABFB010000030.1"/>
</dbReference>
<protein>
    <recommendedName>
        <fullName evidence="4">Secreted protein with PEP-CTERM sorting signal</fullName>
    </recommendedName>
</protein>
<evidence type="ECO:0008006" key="4">
    <source>
        <dbReference type="Google" id="ProtNLM"/>
    </source>
</evidence>
<dbReference type="EMBL" id="BAABFB010000030">
    <property type="protein sequence ID" value="GAA4477724.1"/>
    <property type="molecule type" value="Genomic_DNA"/>
</dbReference>
<evidence type="ECO:0000313" key="2">
    <source>
        <dbReference type="EMBL" id="GAA4477724.1"/>
    </source>
</evidence>
<name>A0ABP8P1N8_9NOCA</name>
<comment type="caution">
    <text evidence="2">The sequence shown here is derived from an EMBL/GenBank/DDBJ whole genome shotgun (WGS) entry which is preliminary data.</text>
</comment>
<keyword evidence="1" id="KW-0812">Transmembrane</keyword>
<keyword evidence="3" id="KW-1185">Reference proteome</keyword>
<evidence type="ECO:0000256" key="1">
    <source>
        <dbReference type="SAM" id="Phobius"/>
    </source>
</evidence>
<keyword evidence="1" id="KW-0472">Membrane</keyword>
<feature type="transmembrane region" description="Helical" evidence="1">
    <location>
        <begin position="12"/>
        <end position="30"/>
    </location>
</feature>
<feature type="transmembrane region" description="Helical" evidence="1">
    <location>
        <begin position="36"/>
        <end position="53"/>
    </location>
</feature>